<protein>
    <submittedName>
        <fullName evidence="2">Uncharacterized protein</fullName>
    </submittedName>
</protein>
<gene>
    <name evidence="2" type="ORF">OSJNBa0038E22.15</name>
</gene>
<name>Q6F2X6_ORYSJ</name>
<dbReference type="EMBL" id="AC132484">
    <property type="protein sequence ID" value="AAT73654.1"/>
    <property type="molecule type" value="Genomic_DNA"/>
</dbReference>
<evidence type="ECO:0000256" key="1">
    <source>
        <dbReference type="SAM" id="MobiDB-lite"/>
    </source>
</evidence>
<proteinExistence type="predicted"/>
<dbReference type="Proteomes" id="UP000000763">
    <property type="component" value="Chromosome 5"/>
</dbReference>
<reference evidence="3" key="2">
    <citation type="journal article" date="2008" name="Nucleic Acids Res.">
        <title>The rice annotation project database (RAP-DB): 2008 update.</title>
        <authorList>
            <consortium name="The rice annotation project (RAP)"/>
        </authorList>
    </citation>
    <scope>GENOME REANNOTATION</scope>
    <source>
        <strain evidence="3">cv. Nipponbare</strain>
    </source>
</reference>
<sequence>MPGGRKETTGRVGPTGQAAAPVRARARHGREARLGLGRAKPRRPRRRGGRGGPGERGEGRGGSWAGRGGGAQEEEREKERERKRGSLMGRKGFFGPCGGELDMAKPSFFELDARGELVMAKSSLFGSLRHGFRQIWSKGLMTSANKPLTGKGESGASAETVQTMWYGGREQYWAFL</sequence>
<feature type="region of interest" description="Disordered" evidence="1">
    <location>
        <begin position="1"/>
        <end position="92"/>
    </location>
</feature>
<evidence type="ECO:0000313" key="3">
    <source>
        <dbReference type="Proteomes" id="UP000000763"/>
    </source>
</evidence>
<feature type="compositionally biased region" description="Basic residues" evidence="1">
    <location>
        <begin position="39"/>
        <end position="49"/>
    </location>
</feature>
<evidence type="ECO:0000313" key="2">
    <source>
        <dbReference type="EMBL" id="AAT73654.1"/>
    </source>
</evidence>
<accession>Q6F2X6</accession>
<reference evidence="3" key="1">
    <citation type="journal article" date="2005" name="Nature">
        <title>The map-based sequence of the rice genome.</title>
        <authorList>
            <consortium name="International rice genome sequencing project (IRGSP)"/>
            <person name="Matsumoto T."/>
            <person name="Wu J."/>
            <person name="Kanamori H."/>
            <person name="Katayose Y."/>
            <person name="Fujisawa M."/>
            <person name="Namiki N."/>
            <person name="Mizuno H."/>
            <person name="Yamamoto K."/>
            <person name="Antonio B.A."/>
            <person name="Baba T."/>
            <person name="Sakata K."/>
            <person name="Nagamura Y."/>
            <person name="Aoki H."/>
            <person name="Arikawa K."/>
            <person name="Arita K."/>
            <person name="Bito T."/>
            <person name="Chiden Y."/>
            <person name="Fujitsuka N."/>
            <person name="Fukunaka R."/>
            <person name="Hamada M."/>
            <person name="Harada C."/>
            <person name="Hayashi A."/>
            <person name="Hijishita S."/>
            <person name="Honda M."/>
            <person name="Hosokawa S."/>
            <person name="Ichikawa Y."/>
            <person name="Idonuma A."/>
            <person name="Iijima M."/>
            <person name="Ikeda M."/>
            <person name="Ikeno M."/>
            <person name="Ito K."/>
            <person name="Ito S."/>
            <person name="Ito T."/>
            <person name="Ito Y."/>
            <person name="Ito Y."/>
            <person name="Iwabuchi A."/>
            <person name="Kamiya K."/>
            <person name="Karasawa W."/>
            <person name="Kurita K."/>
            <person name="Katagiri S."/>
            <person name="Kikuta A."/>
            <person name="Kobayashi H."/>
            <person name="Kobayashi N."/>
            <person name="Machita K."/>
            <person name="Maehara T."/>
            <person name="Masukawa M."/>
            <person name="Mizubayashi T."/>
            <person name="Mukai Y."/>
            <person name="Nagasaki H."/>
            <person name="Nagata Y."/>
            <person name="Naito S."/>
            <person name="Nakashima M."/>
            <person name="Nakama Y."/>
            <person name="Nakamichi Y."/>
            <person name="Nakamura M."/>
            <person name="Meguro A."/>
            <person name="Negishi M."/>
            <person name="Ohta I."/>
            <person name="Ohta T."/>
            <person name="Okamoto M."/>
            <person name="Ono N."/>
            <person name="Saji S."/>
            <person name="Sakaguchi M."/>
            <person name="Sakai K."/>
            <person name="Shibata M."/>
            <person name="Shimokawa T."/>
            <person name="Song J."/>
            <person name="Takazaki Y."/>
            <person name="Terasawa K."/>
            <person name="Tsugane M."/>
            <person name="Tsuji K."/>
            <person name="Ueda S."/>
            <person name="Waki K."/>
            <person name="Yamagata H."/>
            <person name="Yamamoto M."/>
            <person name="Yamamoto S."/>
            <person name="Yamane H."/>
            <person name="Yoshiki S."/>
            <person name="Yoshihara R."/>
            <person name="Yukawa K."/>
            <person name="Zhong H."/>
            <person name="Yano M."/>
            <person name="Yuan Q."/>
            <person name="Ouyang S."/>
            <person name="Liu J."/>
            <person name="Jones K.M."/>
            <person name="Gansberger K."/>
            <person name="Moffat K."/>
            <person name="Hill J."/>
            <person name="Bera J."/>
            <person name="Fadrosh D."/>
            <person name="Jin S."/>
            <person name="Johri S."/>
            <person name="Kim M."/>
            <person name="Overton L."/>
            <person name="Reardon M."/>
            <person name="Tsitrin T."/>
            <person name="Vuong H."/>
            <person name="Weaver B."/>
            <person name="Ciecko A."/>
            <person name="Tallon L."/>
            <person name="Jackson J."/>
            <person name="Pai G."/>
            <person name="Aken S.V."/>
            <person name="Utterback T."/>
            <person name="Reidmuller S."/>
            <person name="Feldblyum T."/>
            <person name="Hsiao J."/>
            <person name="Zismann V."/>
            <person name="Iobst S."/>
            <person name="de Vazeille A.R."/>
            <person name="Buell C.R."/>
            <person name="Ying K."/>
            <person name="Li Y."/>
            <person name="Lu T."/>
            <person name="Huang Y."/>
            <person name="Zhao Q."/>
            <person name="Feng Q."/>
            <person name="Zhang L."/>
            <person name="Zhu J."/>
            <person name="Weng Q."/>
            <person name="Mu J."/>
            <person name="Lu Y."/>
            <person name="Fan D."/>
            <person name="Liu Y."/>
            <person name="Guan J."/>
            <person name="Zhang Y."/>
            <person name="Yu S."/>
            <person name="Liu X."/>
            <person name="Zhang Y."/>
            <person name="Hong G."/>
            <person name="Han B."/>
            <person name="Choisne N."/>
            <person name="Demange N."/>
            <person name="Orjeda G."/>
            <person name="Samain S."/>
            <person name="Cattolico L."/>
            <person name="Pelletier E."/>
            <person name="Couloux A."/>
            <person name="Segurens B."/>
            <person name="Wincker P."/>
            <person name="D'Hont A."/>
            <person name="Scarpelli C."/>
            <person name="Weissenbach J."/>
            <person name="Salanoubat M."/>
            <person name="Quetier F."/>
            <person name="Yu Y."/>
            <person name="Kim H.R."/>
            <person name="Rambo T."/>
            <person name="Currie J."/>
            <person name="Collura K."/>
            <person name="Luo M."/>
            <person name="Yang T."/>
            <person name="Ammiraju J.S.S."/>
            <person name="Engler F."/>
            <person name="Soderlund C."/>
            <person name="Wing R.A."/>
            <person name="Palmer L.E."/>
            <person name="de la Bastide M."/>
            <person name="Spiegel L."/>
            <person name="Nascimento L."/>
            <person name="Zutavern T."/>
            <person name="O'Shaughnessy A."/>
            <person name="Dike S."/>
            <person name="Dedhia N."/>
            <person name="Preston R."/>
            <person name="Balija V."/>
            <person name="McCombie W.R."/>
            <person name="Chow T."/>
            <person name="Chen H."/>
            <person name="Chung M."/>
            <person name="Chen C."/>
            <person name="Shaw J."/>
            <person name="Wu H."/>
            <person name="Hsiao K."/>
            <person name="Chao Y."/>
            <person name="Chu M."/>
            <person name="Cheng C."/>
            <person name="Hour A."/>
            <person name="Lee P."/>
            <person name="Lin S."/>
            <person name="Lin Y."/>
            <person name="Liou J."/>
            <person name="Liu S."/>
            <person name="Hsing Y."/>
            <person name="Raghuvanshi S."/>
            <person name="Mohanty A."/>
            <person name="Bharti A.K."/>
            <person name="Gaur A."/>
            <person name="Gupta V."/>
            <person name="Kumar D."/>
            <person name="Ravi V."/>
            <person name="Vij S."/>
            <person name="Kapur A."/>
            <person name="Khurana P."/>
            <person name="Khurana P."/>
            <person name="Khurana J.P."/>
            <person name="Tyagi A.K."/>
            <person name="Gaikwad K."/>
            <person name="Singh A."/>
            <person name="Dalal V."/>
            <person name="Srivastava S."/>
            <person name="Dixit A."/>
            <person name="Pal A.K."/>
            <person name="Ghazi I.A."/>
            <person name="Yadav M."/>
            <person name="Pandit A."/>
            <person name="Bhargava A."/>
            <person name="Sureshbabu K."/>
            <person name="Batra K."/>
            <person name="Sharma T.R."/>
            <person name="Mohapatra T."/>
            <person name="Singh N.K."/>
            <person name="Messing J."/>
            <person name="Nelson A.B."/>
            <person name="Fuks G."/>
            <person name="Kavchok S."/>
            <person name="Keizer G."/>
            <person name="Linton E."/>
            <person name="Llaca V."/>
            <person name="Song R."/>
            <person name="Tanyolac B."/>
            <person name="Young S."/>
            <person name="Ho-Il K."/>
            <person name="Hahn J.H."/>
            <person name="Sangsakoo G."/>
            <person name="Vanavichit A."/>
            <person name="de Mattos Luiz.A.T."/>
            <person name="Zimmer P.D."/>
            <person name="Malone G."/>
            <person name="Dellagostin O."/>
            <person name="de Oliveira A.C."/>
            <person name="Bevan M."/>
            <person name="Bancroft I."/>
            <person name="Minx P."/>
            <person name="Cordum H."/>
            <person name="Wilson R."/>
            <person name="Cheng Z."/>
            <person name="Jin W."/>
            <person name="Jiang J."/>
            <person name="Leong S.A."/>
            <person name="Iwama H."/>
            <person name="Gojobori T."/>
            <person name="Itoh T."/>
            <person name="Niimura Y."/>
            <person name="Fujii Y."/>
            <person name="Habara T."/>
            <person name="Sakai H."/>
            <person name="Sato Y."/>
            <person name="Wilson G."/>
            <person name="Kumar K."/>
            <person name="McCouch S."/>
            <person name="Juretic N."/>
            <person name="Hoen D."/>
            <person name="Wright S."/>
            <person name="Bruskiewich R."/>
            <person name="Bureau T."/>
            <person name="Miyao A."/>
            <person name="Hirochika H."/>
            <person name="Nishikawa T."/>
            <person name="Kadowaki K."/>
            <person name="Sugiura M."/>
            <person name="Burr B."/>
            <person name="Sasaki T."/>
        </authorList>
    </citation>
    <scope>NUCLEOTIDE SEQUENCE [LARGE SCALE GENOMIC DNA]</scope>
    <source>
        <strain evidence="3">cv. Nipponbare</strain>
    </source>
</reference>
<dbReference type="AlphaFoldDB" id="Q6F2X6"/>
<feature type="compositionally biased region" description="Gly residues" evidence="1">
    <location>
        <begin position="60"/>
        <end position="71"/>
    </location>
</feature>
<feature type="compositionally biased region" description="Basic and acidic residues" evidence="1">
    <location>
        <begin position="73"/>
        <end position="84"/>
    </location>
</feature>
<organism evidence="2 3">
    <name type="scientific">Oryza sativa subsp. japonica</name>
    <name type="common">Rice</name>
    <dbReference type="NCBI Taxonomy" id="39947"/>
    <lineage>
        <taxon>Eukaryota</taxon>
        <taxon>Viridiplantae</taxon>
        <taxon>Streptophyta</taxon>
        <taxon>Embryophyta</taxon>
        <taxon>Tracheophyta</taxon>
        <taxon>Spermatophyta</taxon>
        <taxon>Magnoliopsida</taxon>
        <taxon>Liliopsida</taxon>
        <taxon>Poales</taxon>
        <taxon>Poaceae</taxon>
        <taxon>BOP clade</taxon>
        <taxon>Oryzoideae</taxon>
        <taxon>Oryzeae</taxon>
        <taxon>Oryzinae</taxon>
        <taxon>Oryza</taxon>
        <taxon>Oryza sativa</taxon>
    </lineage>
</organism>